<protein>
    <submittedName>
        <fullName evidence="1">DUF1501 domain-containing protein</fullName>
    </submittedName>
</protein>
<accession>A0A931J374</accession>
<evidence type="ECO:0000313" key="2">
    <source>
        <dbReference type="Proteomes" id="UP000613266"/>
    </source>
</evidence>
<dbReference type="PROSITE" id="PS51318">
    <property type="entry name" value="TAT"/>
    <property type="match status" value="1"/>
</dbReference>
<proteinExistence type="predicted"/>
<comment type="caution">
    <text evidence="1">The sequence shown here is derived from an EMBL/GenBank/DDBJ whole genome shotgun (WGS) entry which is preliminary data.</text>
</comment>
<gene>
    <name evidence="1" type="ORF">I7X39_17755</name>
</gene>
<evidence type="ECO:0000313" key="1">
    <source>
        <dbReference type="EMBL" id="MBH9578739.1"/>
    </source>
</evidence>
<dbReference type="InterPro" id="IPR010869">
    <property type="entry name" value="DUF1501"/>
</dbReference>
<sequence>MHINRLPELRRRAFLRRASQLGLAGAAAPWALNLAALGEAAAADASGGYKALVCVFLYGGNDQSNTVIPYDTAGHASYTTLRAGLGLARDTLSATALTPRLALSGGTQLALAPQLAPLKPWFDNGQMGVLLNVGPLRAPTSKAQYQARSVPLPPRLFSHNDQQSVWQSSEAEGATRGWGGALGDLFLASNATAAFTCISTSGNAVYLAGDQAIRYQVSTNGAVPINGVKSALFGSTACQQALRSLLTTPRGHWLQNEITQVAGRAIDAEARVAAALAGASALQTTFPATGLARQLQVVARLIAARGALGVQRQVFMVSLGGFDNHDDLTANHPGLLTQIGGALAAFQAAMVELGVANQITTFTASEFGRTLTSNGNGSDHGWGSHQLLLGGALRGQRFWGNWPVLAHNGPDDVGQGRLIPSTSVDQLAATLARWMGVADSELALIAPNIGRFAARDLGLFTA</sequence>
<dbReference type="Proteomes" id="UP000613266">
    <property type="component" value="Unassembled WGS sequence"/>
</dbReference>
<dbReference type="InterPro" id="IPR006311">
    <property type="entry name" value="TAT_signal"/>
</dbReference>
<dbReference type="AlphaFoldDB" id="A0A931J374"/>
<keyword evidence="2" id="KW-1185">Reference proteome</keyword>
<dbReference type="PANTHER" id="PTHR43737">
    <property type="entry name" value="BLL7424 PROTEIN"/>
    <property type="match status" value="1"/>
</dbReference>
<dbReference type="RefSeq" id="WP_198112505.1">
    <property type="nucleotide sequence ID" value="NZ_JAEDAK010000014.1"/>
</dbReference>
<dbReference type="PANTHER" id="PTHR43737:SF1">
    <property type="entry name" value="DUF1501 DOMAIN-CONTAINING PROTEIN"/>
    <property type="match status" value="1"/>
</dbReference>
<dbReference type="EMBL" id="JAEDAK010000014">
    <property type="protein sequence ID" value="MBH9578739.1"/>
    <property type="molecule type" value="Genomic_DNA"/>
</dbReference>
<name>A0A931J374_9BURK</name>
<organism evidence="1 2">
    <name type="scientific">Inhella proteolytica</name>
    <dbReference type="NCBI Taxonomy" id="2795029"/>
    <lineage>
        <taxon>Bacteria</taxon>
        <taxon>Pseudomonadati</taxon>
        <taxon>Pseudomonadota</taxon>
        <taxon>Betaproteobacteria</taxon>
        <taxon>Burkholderiales</taxon>
        <taxon>Sphaerotilaceae</taxon>
        <taxon>Inhella</taxon>
    </lineage>
</organism>
<dbReference type="Pfam" id="PF07394">
    <property type="entry name" value="DUF1501"/>
    <property type="match status" value="1"/>
</dbReference>
<reference evidence="1" key="1">
    <citation type="submission" date="2020-12" db="EMBL/GenBank/DDBJ databases">
        <title>The genome sequence of Inhella sp. 1Y17.</title>
        <authorList>
            <person name="Liu Y."/>
        </authorList>
    </citation>
    <scope>NUCLEOTIDE SEQUENCE</scope>
    <source>
        <strain evidence="1">1Y17</strain>
    </source>
</reference>